<dbReference type="GO" id="GO:0051287">
    <property type="term" value="F:NAD binding"/>
    <property type="evidence" value="ECO:0007669"/>
    <property type="project" value="InterPro"/>
</dbReference>
<dbReference type="GO" id="GO:0006099">
    <property type="term" value="P:tricarboxylic acid cycle"/>
    <property type="evidence" value="ECO:0007669"/>
    <property type="project" value="TreeGrafter"/>
</dbReference>
<dbReference type="PANTHER" id="PTHR11835:SF34">
    <property type="entry name" value="ISOCITRATE DEHYDROGENASE [NAD] SUBUNIT ALPHA, MITOCHONDRIAL"/>
    <property type="match status" value="1"/>
</dbReference>
<dbReference type="InterPro" id="IPR024084">
    <property type="entry name" value="IsoPropMal-DH-like_dom"/>
</dbReference>
<dbReference type="SMART" id="SM01329">
    <property type="entry name" value="Iso_dh"/>
    <property type="match status" value="1"/>
</dbReference>
<evidence type="ECO:0000313" key="4">
    <source>
        <dbReference type="EMBL" id="PKR52997.1"/>
    </source>
</evidence>
<dbReference type="PROSITE" id="PS00470">
    <property type="entry name" value="IDH_IMDH"/>
    <property type="match status" value="1"/>
</dbReference>
<evidence type="ECO:0000256" key="1">
    <source>
        <dbReference type="ARBA" id="ARBA00007769"/>
    </source>
</evidence>
<organism evidence="4 5">
    <name type="scientific">Thalassospira marina</name>
    <dbReference type="NCBI Taxonomy" id="2048283"/>
    <lineage>
        <taxon>Bacteria</taxon>
        <taxon>Pseudomonadati</taxon>
        <taxon>Pseudomonadota</taxon>
        <taxon>Alphaproteobacteria</taxon>
        <taxon>Rhodospirillales</taxon>
        <taxon>Thalassospiraceae</taxon>
        <taxon>Thalassospira</taxon>
    </lineage>
</organism>
<dbReference type="GO" id="GO:0006102">
    <property type="term" value="P:isocitrate metabolic process"/>
    <property type="evidence" value="ECO:0007669"/>
    <property type="project" value="TreeGrafter"/>
</dbReference>
<dbReference type="Pfam" id="PF00180">
    <property type="entry name" value="Iso_dh"/>
    <property type="match status" value="1"/>
</dbReference>
<dbReference type="OrthoDB" id="9767905at2"/>
<proteinExistence type="inferred from homology"/>
<evidence type="ECO:0000313" key="5">
    <source>
        <dbReference type="Proteomes" id="UP000233597"/>
    </source>
</evidence>
<dbReference type="GO" id="GO:0000287">
    <property type="term" value="F:magnesium ion binding"/>
    <property type="evidence" value="ECO:0007669"/>
    <property type="project" value="InterPro"/>
</dbReference>
<comment type="similarity">
    <text evidence="1">Belongs to the isocitrate and isopropylmalate dehydrogenases family.</text>
</comment>
<keyword evidence="2" id="KW-0560">Oxidoreductase</keyword>
<accession>A0A2N3KR18</accession>
<protein>
    <submittedName>
        <fullName evidence="4">3-isopropylmalate dehydrogenase</fullName>
    </submittedName>
</protein>
<dbReference type="Proteomes" id="UP000233597">
    <property type="component" value="Unassembled WGS sequence"/>
</dbReference>
<dbReference type="SUPFAM" id="SSF53659">
    <property type="entry name" value="Isocitrate/Isopropylmalate dehydrogenase-like"/>
    <property type="match status" value="1"/>
</dbReference>
<dbReference type="AlphaFoldDB" id="A0A2N3KR18"/>
<dbReference type="PANTHER" id="PTHR11835">
    <property type="entry name" value="DECARBOXYLATING DEHYDROGENASES-ISOCITRATE, ISOPROPYLMALATE, TARTRATE"/>
    <property type="match status" value="1"/>
</dbReference>
<comment type="caution">
    <text evidence="4">The sequence shown here is derived from an EMBL/GenBank/DDBJ whole genome shotgun (WGS) entry which is preliminary data.</text>
</comment>
<evidence type="ECO:0000259" key="3">
    <source>
        <dbReference type="SMART" id="SM01329"/>
    </source>
</evidence>
<evidence type="ECO:0000256" key="2">
    <source>
        <dbReference type="ARBA" id="ARBA00023002"/>
    </source>
</evidence>
<gene>
    <name evidence="4" type="ORF">COO20_17030</name>
</gene>
<name>A0A2N3KR18_9PROT</name>
<feature type="domain" description="Isopropylmalate dehydrogenase-like" evidence="3">
    <location>
        <begin position="2"/>
        <end position="347"/>
    </location>
</feature>
<dbReference type="GO" id="GO:0004449">
    <property type="term" value="F:isocitrate dehydrogenase (NAD+) activity"/>
    <property type="evidence" value="ECO:0007669"/>
    <property type="project" value="TreeGrafter"/>
</dbReference>
<dbReference type="RefSeq" id="WP_101268719.1">
    <property type="nucleotide sequence ID" value="NZ_NWTK01000011.1"/>
</dbReference>
<dbReference type="EMBL" id="NWTK01000011">
    <property type="protein sequence ID" value="PKR52997.1"/>
    <property type="molecule type" value="Genomic_DNA"/>
</dbReference>
<sequence length="352" mass="37454">MDVLLLPGDGIGPEITAVTRTVLEKLNRLFDLHLNFAEDDVGFSSLEKHGITITNALIERVRNTDMTILGPVDTAHYPPADQGGVNPSAALRIKLDLYANIRPSRAIPGLPAVAPDMDLIIVRENTEGFYADRTMFAGSGECMPTPDLALATRKITRNGSFRIARVAAQMAALRRKHLTIVHKANVLKLSDGLFLSEAQKAASQQGDLVIDDEHIDAMASLLIRNPAAYDVIVTTNMFGDILSNEAAELAGGLGLSGSLNAGDDIAIAQASHGSAPDIAGQNLANPASLLFSTVLLMDWKGKQAKRSDLQTAAHALDGAIIKTLQNPQSRTCDLGGTASCSEFGRAVIKNLE</sequence>
<dbReference type="InterPro" id="IPR019818">
    <property type="entry name" value="IsoCit/isopropylmalate_DH_CS"/>
</dbReference>
<dbReference type="Gene3D" id="3.40.718.10">
    <property type="entry name" value="Isopropylmalate Dehydrogenase"/>
    <property type="match status" value="1"/>
</dbReference>
<reference evidence="4 5" key="1">
    <citation type="submission" date="2017-09" db="EMBL/GenBank/DDBJ databases">
        <title>Biodiversity and function of Thalassospira species in the particle-attached aromatic-hydrocarbon-degrading consortia from the surface seawater of the South China Sea.</title>
        <authorList>
            <person name="Dong C."/>
            <person name="Liu R."/>
            <person name="Shao Z."/>
        </authorList>
    </citation>
    <scope>NUCLEOTIDE SEQUENCE [LARGE SCALE GENOMIC DNA]</scope>
    <source>
        <strain evidence="4 5">CSC1P2</strain>
    </source>
</reference>